<dbReference type="RefSeq" id="WP_092886928.1">
    <property type="nucleotide sequence ID" value="NZ_CP061498.1"/>
</dbReference>
<reference evidence="3 4" key="1">
    <citation type="submission" date="2016-10" db="EMBL/GenBank/DDBJ databases">
        <authorList>
            <person name="de Groot N.N."/>
        </authorList>
    </citation>
    <scope>NUCLEOTIDE SEQUENCE [LARGE SCALE GENOMIC DNA]</scope>
    <source>
        <strain evidence="3 4">CGMCC 1.8894</strain>
    </source>
</reference>
<evidence type="ECO:0000313" key="4">
    <source>
        <dbReference type="Proteomes" id="UP000198539"/>
    </source>
</evidence>
<feature type="transmembrane region" description="Helical" evidence="2">
    <location>
        <begin position="82"/>
        <end position="103"/>
    </location>
</feature>
<evidence type="ECO:0008006" key="5">
    <source>
        <dbReference type="Google" id="ProtNLM"/>
    </source>
</evidence>
<protein>
    <recommendedName>
        <fullName evidence="5">DUF1515 domain-containing protein</fullName>
    </recommendedName>
</protein>
<keyword evidence="2" id="KW-0812">Transmembrane</keyword>
<dbReference type="STRING" id="564137.SAMN04488238_103352"/>
<sequence length="116" mass="12801">MSSDPETHLRLGQLQGSLESIQRQLDAADAKAGENRAQVHQSLEALRADAQDTRARTAAVERTLQEDVIPVVRSVNDWRSRALGGMIVLGTVGTLVLFVLTMAKEAIIDLWRILLR</sequence>
<keyword evidence="2" id="KW-1133">Transmembrane helix</keyword>
<dbReference type="AlphaFoldDB" id="A0A1H2WE82"/>
<keyword evidence="2" id="KW-0472">Membrane</keyword>
<dbReference type="Proteomes" id="UP000198539">
    <property type="component" value="Unassembled WGS sequence"/>
</dbReference>
<evidence type="ECO:0000256" key="2">
    <source>
        <dbReference type="SAM" id="Phobius"/>
    </source>
</evidence>
<accession>A0A1H2WE82</accession>
<gene>
    <name evidence="3" type="ORF">SAMN04488238_103352</name>
</gene>
<keyword evidence="1" id="KW-0175">Coiled coil</keyword>
<organism evidence="3 4">
    <name type="scientific">Roseicitreum antarcticum</name>
    <dbReference type="NCBI Taxonomy" id="564137"/>
    <lineage>
        <taxon>Bacteria</taxon>
        <taxon>Pseudomonadati</taxon>
        <taxon>Pseudomonadota</taxon>
        <taxon>Alphaproteobacteria</taxon>
        <taxon>Rhodobacterales</taxon>
        <taxon>Paracoccaceae</taxon>
        <taxon>Roseicitreum</taxon>
    </lineage>
</organism>
<keyword evidence="4" id="KW-1185">Reference proteome</keyword>
<evidence type="ECO:0000313" key="3">
    <source>
        <dbReference type="EMBL" id="SDW78786.1"/>
    </source>
</evidence>
<proteinExistence type="predicted"/>
<dbReference type="EMBL" id="FNOM01000003">
    <property type="protein sequence ID" value="SDW78786.1"/>
    <property type="molecule type" value="Genomic_DNA"/>
</dbReference>
<name>A0A1H2WE82_9RHOB</name>
<feature type="coiled-coil region" evidence="1">
    <location>
        <begin position="11"/>
        <end position="63"/>
    </location>
</feature>
<evidence type="ECO:0000256" key="1">
    <source>
        <dbReference type="SAM" id="Coils"/>
    </source>
</evidence>